<proteinExistence type="predicted"/>
<accession>A0ABV5YZU1</accession>
<feature type="non-terminal residue" evidence="6">
    <location>
        <position position="744"/>
    </location>
</feature>
<name>A0ABV5YZU1_9ACTN</name>
<dbReference type="Pfam" id="PF08659">
    <property type="entry name" value="KR"/>
    <property type="match status" value="1"/>
</dbReference>
<keyword evidence="7" id="KW-1185">Reference proteome</keyword>
<dbReference type="SUPFAM" id="SSF53901">
    <property type="entry name" value="Thiolase-like"/>
    <property type="match status" value="1"/>
</dbReference>
<evidence type="ECO:0000313" key="7">
    <source>
        <dbReference type="Proteomes" id="UP001589627"/>
    </source>
</evidence>
<feature type="non-terminal residue" evidence="6">
    <location>
        <position position="1"/>
    </location>
</feature>
<dbReference type="SMART" id="SM00822">
    <property type="entry name" value="PKS_KR"/>
    <property type="match status" value="1"/>
</dbReference>
<dbReference type="InterPro" id="IPR036291">
    <property type="entry name" value="NAD(P)-bd_dom_sf"/>
</dbReference>
<feature type="domain" description="Ketosynthase family 3 (KS3)" evidence="5">
    <location>
        <begin position="347"/>
        <end position="744"/>
    </location>
</feature>
<dbReference type="RefSeq" id="WP_378213439.1">
    <property type="nucleotide sequence ID" value="NZ_JBHLZP010000975.1"/>
</dbReference>
<keyword evidence="1" id="KW-0596">Phosphopantetheine</keyword>
<evidence type="ECO:0000259" key="4">
    <source>
        <dbReference type="PROSITE" id="PS50075"/>
    </source>
</evidence>
<dbReference type="EMBL" id="JBHLZP010000975">
    <property type="protein sequence ID" value="MFB9840213.1"/>
    <property type="molecule type" value="Genomic_DNA"/>
</dbReference>
<dbReference type="PROSITE" id="PS52004">
    <property type="entry name" value="KS3_2"/>
    <property type="match status" value="1"/>
</dbReference>
<sequence>RVATVAGGGSPVSFGAGRTVLVTGADGELGAAVARHLAGAHGVRKLLLVGERDAAELTGQGVGVTVAPLDLTDRDVLAAALAASGPIGAVVHAPGAQDATAASAGAVNLSELTAGSGLDAFVLLSPATGLLGAAGREEEAALSASFDALARRRATEGLPALSLSVGPLDGDDRPQPPGVGRLTAQERAAMLDAALASGETCLAAFRLDPAAVRADEVPAPLRGLIEAPSRTVAVDDGVATGLRRRLWELPRRADRDRLLTELVRAEVAGLLDIDGDVPADAAFRDLGLTSVTAVALRDRLTAVSGLTLPATLAFDHPSPLSVARYLRASLLDEVGAGNVAVPHALSGEPVAIVGMACRLPGGISSPEDLWRLVVQGAEAITEFPADRGWDLESLRSATRCGGFLHDAGDFDAGFFGISPREALAMDPQQRLLLEVSWEALERAGVDPTSLRGRDVGVFSGLMYHDYSTDLDAVPGGLEGYLGTGNSGSVASGRVSYALGLEGPAVTVDTACSSSLVALHLAAQSLRSESSLALAGGVAVMARPTSFAEFTRQGALAADGRCKAFAEAADGTGWSEGVGVLVLERLSDARRNGHEVLAVVRGSAVNQDGASNGLTAPNGPSQERVIRQALANAGLSSVDVDAVEGHGTGTRLGDPIEARALLATYGRDRSEDRPLWLGSVKSNIGHTQAAAGAAGVIKMVQALRHGVLPATLHVDAPTSKVDWSAGGVRLLTEARGWPEVDRPRR</sequence>
<dbReference type="InterPro" id="IPR009081">
    <property type="entry name" value="PP-bd_ACP"/>
</dbReference>
<dbReference type="InterPro" id="IPR016039">
    <property type="entry name" value="Thiolase-like"/>
</dbReference>
<gene>
    <name evidence="6" type="ORF">ACFFNX_49505</name>
</gene>
<dbReference type="Gene3D" id="1.10.1200.10">
    <property type="entry name" value="ACP-like"/>
    <property type="match status" value="1"/>
</dbReference>
<dbReference type="InterPro" id="IPR020806">
    <property type="entry name" value="PKS_PP-bd"/>
</dbReference>
<dbReference type="CDD" id="cd00833">
    <property type="entry name" value="PKS"/>
    <property type="match status" value="1"/>
</dbReference>
<dbReference type="InterPro" id="IPR014031">
    <property type="entry name" value="Ketoacyl_synth_C"/>
</dbReference>
<evidence type="ECO:0000256" key="2">
    <source>
        <dbReference type="ARBA" id="ARBA00022553"/>
    </source>
</evidence>
<dbReference type="PANTHER" id="PTHR43775:SF51">
    <property type="entry name" value="INACTIVE PHENOLPHTHIOCEROL SYNTHESIS POLYKETIDE SYNTHASE TYPE I PKS1-RELATED"/>
    <property type="match status" value="1"/>
</dbReference>
<evidence type="ECO:0000313" key="6">
    <source>
        <dbReference type="EMBL" id="MFB9840213.1"/>
    </source>
</evidence>
<dbReference type="Pfam" id="PF02801">
    <property type="entry name" value="Ketoacyl-synt_C"/>
    <property type="match status" value="1"/>
</dbReference>
<dbReference type="Gene3D" id="3.40.50.720">
    <property type="entry name" value="NAD(P)-binding Rossmann-like Domain"/>
    <property type="match status" value="1"/>
</dbReference>
<dbReference type="Proteomes" id="UP001589627">
    <property type="component" value="Unassembled WGS sequence"/>
</dbReference>
<dbReference type="InterPro" id="IPR018201">
    <property type="entry name" value="Ketoacyl_synth_AS"/>
</dbReference>
<reference evidence="6 7" key="1">
    <citation type="submission" date="2024-09" db="EMBL/GenBank/DDBJ databases">
        <authorList>
            <person name="Sun Q."/>
            <person name="Mori K."/>
        </authorList>
    </citation>
    <scope>NUCLEOTIDE SEQUENCE [LARGE SCALE GENOMIC DNA]</scope>
    <source>
        <strain evidence="6 7">TBRC 0563</strain>
    </source>
</reference>
<dbReference type="Gene3D" id="3.40.47.10">
    <property type="match status" value="1"/>
</dbReference>
<dbReference type="Pfam" id="PF00550">
    <property type="entry name" value="PP-binding"/>
    <property type="match status" value="1"/>
</dbReference>
<dbReference type="InterPro" id="IPR013968">
    <property type="entry name" value="PKS_KR"/>
</dbReference>
<dbReference type="PROSITE" id="PS00606">
    <property type="entry name" value="KS3_1"/>
    <property type="match status" value="1"/>
</dbReference>
<dbReference type="InterPro" id="IPR014030">
    <property type="entry name" value="Ketoacyl_synth_N"/>
</dbReference>
<dbReference type="PANTHER" id="PTHR43775">
    <property type="entry name" value="FATTY ACID SYNTHASE"/>
    <property type="match status" value="1"/>
</dbReference>
<dbReference type="SUPFAM" id="SSF47336">
    <property type="entry name" value="ACP-like"/>
    <property type="match status" value="1"/>
</dbReference>
<evidence type="ECO:0000259" key="5">
    <source>
        <dbReference type="PROSITE" id="PS52004"/>
    </source>
</evidence>
<protein>
    <submittedName>
        <fullName evidence="6">Beta-ketoacyl synthase N-terminal-like domain-containing protein</fullName>
    </submittedName>
</protein>
<feature type="domain" description="Carrier" evidence="4">
    <location>
        <begin position="254"/>
        <end position="330"/>
    </location>
</feature>
<evidence type="ECO:0000256" key="3">
    <source>
        <dbReference type="ARBA" id="ARBA00022679"/>
    </source>
</evidence>
<evidence type="ECO:0000256" key="1">
    <source>
        <dbReference type="ARBA" id="ARBA00022450"/>
    </source>
</evidence>
<dbReference type="SUPFAM" id="SSF51735">
    <property type="entry name" value="NAD(P)-binding Rossmann-fold domains"/>
    <property type="match status" value="1"/>
</dbReference>
<dbReference type="InterPro" id="IPR057326">
    <property type="entry name" value="KR_dom"/>
</dbReference>
<dbReference type="SMART" id="SM00825">
    <property type="entry name" value="PKS_KS"/>
    <property type="match status" value="1"/>
</dbReference>
<dbReference type="InterPro" id="IPR050091">
    <property type="entry name" value="PKS_NRPS_Biosynth_Enz"/>
</dbReference>
<dbReference type="InterPro" id="IPR020841">
    <property type="entry name" value="PKS_Beta-ketoAc_synthase_dom"/>
</dbReference>
<dbReference type="SMART" id="SM01294">
    <property type="entry name" value="PKS_PP_betabranch"/>
    <property type="match status" value="1"/>
</dbReference>
<dbReference type="Pfam" id="PF00109">
    <property type="entry name" value="ketoacyl-synt"/>
    <property type="match status" value="1"/>
</dbReference>
<dbReference type="PROSITE" id="PS50075">
    <property type="entry name" value="CARRIER"/>
    <property type="match status" value="1"/>
</dbReference>
<keyword evidence="2" id="KW-0597">Phosphoprotein</keyword>
<organism evidence="6 7">
    <name type="scientific">Actinoallomurus acaciae</name>
    <dbReference type="NCBI Taxonomy" id="502577"/>
    <lineage>
        <taxon>Bacteria</taxon>
        <taxon>Bacillati</taxon>
        <taxon>Actinomycetota</taxon>
        <taxon>Actinomycetes</taxon>
        <taxon>Streptosporangiales</taxon>
        <taxon>Thermomonosporaceae</taxon>
        <taxon>Actinoallomurus</taxon>
    </lineage>
</organism>
<comment type="caution">
    <text evidence="6">The sequence shown here is derived from an EMBL/GenBank/DDBJ whole genome shotgun (WGS) entry which is preliminary data.</text>
</comment>
<dbReference type="SMART" id="SM00823">
    <property type="entry name" value="PKS_PP"/>
    <property type="match status" value="1"/>
</dbReference>
<keyword evidence="3" id="KW-0808">Transferase</keyword>
<dbReference type="InterPro" id="IPR036736">
    <property type="entry name" value="ACP-like_sf"/>
</dbReference>